<dbReference type="AlphaFoldDB" id="W8NUK2"/>
<keyword evidence="1" id="KW-0175">Coiled coil</keyword>
<dbReference type="SUPFAM" id="SSF47240">
    <property type="entry name" value="Ferritin-like"/>
    <property type="match status" value="1"/>
</dbReference>
<proteinExistence type="predicted"/>
<dbReference type="HOGENOM" id="CLU_1472157_0_0_2"/>
<dbReference type="KEGG" id="tnu:BD01_1202"/>
<dbReference type="OrthoDB" id="100766at2157"/>
<dbReference type="RefSeq" id="WP_042690915.1">
    <property type="nucleotide sequence ID" value="NZ_CP007264.1"/>
</dbReference>
<name>W8NUK2_9EURY</name>
<organism evidence="2 3">
    <name type="scientific">Thermococcus nautili</name>
    <dbReference type="NCBI Taxonomy" id="195522"/>
    <lineage>
        <taxon>Archaea</taxon>
        <taxon>Methanobacteriati</taxon>
        <taxon>Methanobacteriota</taxon>
        <taxon>Thermococci</taxon>
        <taxon>Thermococcales</taxon>
        <taxon>Thermococcaceae</taxon>
        <taxon>Thermococcus</taxon>
    </lineage>
</organism>
<gene>
    <name evidence="2" type="ORF">BD01_1202</name>
</gene>
<reference evidence="2 3" key="1">
    <citation type="submission" date="2014-02" db="EMBL/GenBank/DDBJ databases">
        <title>Genome Sequence of an Hyperthermophilic Archaeon, Thermococcus nautili 30-1, producing viral vesicles.</title>
        <authorList>
            <person name="Oberto J."/>
            <person name="Gaudin M."/>
            <person name="Cossu M."/>
            <person name="Gorlas A."/>
            <person name="Slesarev A."/>
            <person name="Marguet E."/>
            <person name="Forterre P."/>
        </authorList>
    </citation>
    <scope>NUCLEOTIDE SEQUENCE [LARGE SCALE GENOMIC DNA]</scope>
    <source>
        <strain evidence="2 3">30-1</strain>
    </source>
</reference>
<dbReference type="Gene3D" id="1.20.1260.10">
    <property type="match status" value="1"/>
</dbReference>
<keyword evidence="3" id="KW-1185">Reference proteome</keyword>
<feature type="coiled-coil region" evidence="1">
    <location>
        <begin position="135"/>
        <end position="162"/>
    </location>
</feature>
<dbReference type="InterPro" id="IPR009078">
    <property type="entry name" value="Ferritin-like_SF"/>
</dbReference>
<sequence length="183" mass="20601">MGSLEGFFESRDTTELLELVSKLPPEDVLGYLLSTSKRVLAVYATMRDSLPRGYGRVKFSRFVEAKGRQVEELCRIALKLYPQALSSETSGEDVKVSLSTVGDYLDVLREAVKLEELQLRAARYLAGKVGDSDMRAILEDLSAEIEENISLLKKELERAENFDRKAKFSDFVKELVGDRDGRV</sequence>
<dbReference type="Proteomes" id="UP000019434">
    <property type="component" value="Chromosome"/>
</dbReference>
<evidence type="ECO:0000313" key="3">
    <source>
        <dbReference type="Proteomes" id="UP000019434"/>
    </source>
</evidence>
<dbReference type="GeneID" id="24957781"/>
<accession>W8NUK2</accession>
<dbReference type="eggNOG" id="arCOG01105">
    <property type="taxonomic scope" value="Archaea"/>
</dbReference>
<evidence type="ECO:0000313" key="2">
    <source>
        <dbReference type="EMBL" id="AHL22817.1"/>
    </source>
</evidence>
<dbReference type="EMBL" id="CP007264">
    <property type="protein sequence ID" value="AHL22817.1"/>
    <property type="molecule type" value="Genomic_DNA"/>
</dbReference>
<protein>
    <submittedName>
        <fullName evidence="2">Rubrerythrin subfamily</fullName>
    </submittedName>
</protein>
<dbReference type="InterPro" id="IPR012347">
    <property type="entry name" value="Ferritin-like"/>
</dbReference>
<evidence type="ECO:0000256" key="1">
    <source>
        <dbReference type="SAM" id="Coils"/>
    </source>
</evidence>
<dbReference type="STRING" id="195522.BD01_1202"/>